<dbReference type="InterPro" id="IPR032675">
    <property type="entry name" value="LRR_dom_sf"/>
</dbReference>
<gene>
    <name evidence="1" type="ORF">BGZ70_005867</name>
</gene>
<dbReference type="SUPFAM" id="SSF52047">
    <property type="entry name" value="RNI-like"/>
    <property type="match status" value="1"/>
</dbReference>
<protein>
    <recommendedName>
        <fullName evidence="3">F-box domain-containing protein</fullName>
    </recommendedName>
</protein>
<dbReference type="AlphaFoldDB" id="A0A9P6LUD5"/>
<accession>A0A9P6LUD5</accession>
<feature type="non-terminal residue" evidence="1">
    <location>
        <position position="345"/>
    </location>
</feature>
<evidence type="ECO:0000313" key="2">
    <source>
        <dbReference type="Proteomes" id="UP000738359"/>
    </source>
</evidence>
<evidence type="ECO:0000313" key="1">
    <source>
        <dbReference type="EMBL" id="KAF9943501.1"/>
    </source>
</evidence>
<proteinExistence type="predicted"/>
<dbReference type="EMBL" id="JAAAHY010003189">
    <property type="protein sequence ID" value="KAF9943501.1"/>
    <property type="molecule type" value="Genomic_DNA"/>
</dbReference>
<dbReference type="PANTHER" id="PTHR13318">
    <property type="entry name" value="PARTNER OF PAIRED, ISOFORM B-RELATED"/>
    <property type="match status" value="1"/>
</dbReference>
<keyword evidence="2" id="KW-1185">Reference proteome</keyword>
<dbReference type="GO" id="GO:0031146">
    <property type="term" value="P:SCF-dependent proteasomal ubiquitin-dependent protein catabolic process"/>
    <property type="evidence" value="ECO:0007669"/>
    <property type="project" value="TreeGrafter"/>
</dbReference>
<comment type="caution">
    <text evidence="1">The sequence shown here is derived from an EMBL/GenBank/DDBJ whole genome shotgun (WGS) entry which is preliminary data.</text>
</comment>
<name>A0A9P6LUD5_MORAP</name>
<organism evidence="1 2">
    <name type="scientific">Mortierella alpina</name>
    <name type="common">Oleaginous fungus</name>
    <name type="synonym">Mortierella renispora</name>
    <dbReference type="NCBI Taxonomy" id="64518"/>
    <lineage>
        <taxon>Eukaryota</taxon>
        <taxon>Fungi</taxon>
        <taxon>Fungi incertae sedis</taxon>
        <taxon>Mucoromycota</taxon>
        <taxon>Mortierellomycotina</taxon>
        <taxon>Mortierellomycetes</taxon>
        <taxon>Mortierellales</taxon>
        <taxon>Mortierellaceae</taxon>
        <taxon>Mortierella</taxon>
    </lineage>
</organism>
<dbReference type="GO" id="GO:0019005">
    <property type="term" value="C:SCF ubiquitin ligase complex"/>
    <property type="evidence" value="ECO:0007669"/>
    <property type="project" value="TreeGrafter"/>
</dbReference>
<sequence>PAMISPFDLPEIRSHLAPFLTSDDLPACAAVSKDWSSTYAPLLYRTCSVVYYSSKNPTPSTLLKYADSIRRLRFSGIDFSQASSSIAALIKQNPNLKHLQFLDQPALSSIELWNAVAGCTNLSSLQFLRCSMSPAHIPAFWKACSNLQTLEIQSLKLLMSNGQDWPDQPSGIRFPRLQVLTMTSISGISLLTQLEIVTLSPILKSLDWNMPRNAEMPSDELRLCIQKRLWPSLRELSLYTHISDDDLYEVLEVMKEAQRLYLPSARFGPKSFQSFMIHHSKTIRHLNLYCSPTLTGAMVHNIMSNCPMLEELAAPSLRGTDLIRFTLEGLNETTEEDEDASEAFE</sequence>
<dbReference type="Proteomes" id="UP000738359">
    <property type="component" value="Unassembled WGS sequence"/>
</dbReference>
<feature type="non-terminal residue" evidence="1">
    <location>
        <position position="1"/>
    </location>
</feature>
<dbReference type="PANTHER" id="PTHR13318:SF95">
    <property type="entry name" value="F-BOX PROTEIN YLR352W"/>
    <property type="match status" value="1"/>
</dbReference>
<dbReference type="OrthoDB" id="2347616at2759"/>
<dbReference type="Gene3D" id="3.80.10.10">
    <property type="entry name" value="Ribonuclease Inhibitor"/>
    <property type="match status" value="1"/>
</dbReference>
<reference evidence="1" key="1">
    <citation type="journal article" date="2020" name="Fungal Divers.">
        <title>Resolving the Mortierellaceae phylogeny through synthesis of multi-gene phylogenetics and phylogenomics.</title>
        <authorList>
            <person name="Vandepol N."/>
            <person name="Liber J."/>
            <person name="Desiro A."/>
            <person name="Na H."/>
            <person name="Kennedy M."/>
            <person name="Barry K."/>
            <person name="Grigoriev I.V."/>
            <person name="Miller A.N."/>
            <person name="O'Donnell K."/>
            <person name="Stajich J.E."/>
            <person name="Bonito G."/>
        </authorList>
    </citation>
    <scope>NUCLEOTIDE SEQUENCE</scope>
    <source>
        <strain evidence="1">CK1249</strain>
    </source>
</reference>
<evidence type="ECO:0008006" key="3">
    <source>
        <dbReference type="Google" id="ProtNLM"/>
    </source>
</evidence>